<evidence type="ECO:0000256" key="2">
    <source>
        <dbReference type="ARBA" id="ARBA00022664"/>
    </source>
</evidence>
<evidence type="ECO:0000256" key="7">
    <source>
        <dbReference type="ARBA" id="ARBA00022840"/>
    </source>
</evidence>
<comment type="similarity">
    <text evidence="9">Belongs to the DEAD box helicase family. DEAH subfamily. PRP16 sub-subfamily.</text>
</comment>
<feature type="compositionally biased region" description="Polar residues" evidence="13">
    <location>
        <begin position="72"/>
        <end position="82"/>
    </location>
</feature>
<sequence length="1134" mass="123995">MEAILARGRGGGGGGGGASASGAGSRDDGEWEDTPSGAGATARAGASPWTDRSARDGGGGGGGGTDRPRSARGSNPSASSHRATFEFESTPLGTPTWKSNSWMNDDKESGAGGGGGGAPGVGVVDDDLGEGGVFRAMPDGGGAAAGAHEKDLDRAWYDDDEGGGGHGDAHNPFAGSETEDRMKKKEQEYAKRLTRRDGRPMTLAQSKKMAGIHADHNTWEENRLVTSGVVRLREVDLDFETEEENRVMLLVHDTKPPFLDGRAVFTKQADMVLPVKDATSDMAMIARRGSALMREVRQKRDENKSRDRFWEMKGTKMGDVTGTTKKEDEEAAANAERVRKQAGESLEDANDEVELDENGEIDFRAGSKFADSMKDKSVARSDFAKTKTMKQQREFLPVFGSREDLMLTIRENNIVVVVGETGSGKTTQMTQYMHEEGYSTFGMIGCTQPRRVAAMSVAKRVSEELGCELGGKVGYAIRFEDCTGPDTVIKYMTDGVLLRETLRESDLDAYSCVIMDEAHERSLHTDVLFGILKKVVARRRDFRLIVTSATLNAEKFSNFFGSVPVFNIPGRTFPVETLYAKTPVEDYVEAAVKQALAIHIAYPPGDILCFMTGQEEIECVAYALEERLEQLMAAGTCPPLSVLPIYSQLPADLQAKIFQDAEGGVRKCVVSTNIAETSLTLDGVMYVVDTGYCKLSVYNPRMGMNALQVFPCSQAAVNQRSGRAGRTGPGTCYRLYTEMAFKHELLPMTVPEIQRTNLGNVVLLLKSLNVDNLLDFDFMDPPPQDNILNSMYQLWILGALDNTGGLTRMGAKMVEFPVDPPLAQMLLKAEELKCSNEILTVIAMLSVPPIWFRPKDREEESDAAREKFFVPESDHLTLLNVYQQWKNNGYRTDWCNRHFIQSKGLKKGREVRAQLLDIMKQQKIALHAAGSDWDLCRRALCSAYFHQAARLKGVGEYVNCRNGMPCHLHPSSSLYGLGYTPDYVIYHELVMTSKEYMQCVSAVEPHWLAEAGPMFFSIKESHDSAMLTKARRKEEKAQMRREMADKEAEREEEERARRAKDAAASARQRAQIVTPGRRAEPATPSFGGGSGGGGSGGASVAGGASGGGVRFNKPPSTGRSDRGPGGRTPRRVGL</sequence>
<dbReference type="SMART" id="SM00490">
    <property type="entry name" value="HELICc"/>
    <property type="match status" value="1"/>
</dbReference>
<dbReference type="InterPro" id="IPR007502">
    <property type="entry name" value="Helicase-assoc_dom"/>
</dbReference>
<dbReference type="SUPFAM" id="SSF52540">
    <property type="entry name" value="P-loop containing nucleoside triphosphate hydrolases"/>
    <property type="match status" value="1"/>
</dbReference>
<feature type="compositionally biased region" description="Low complexity" evidence="13">
    <location>
        <begin position="37"/>
        <end position="46"/>
    </location>
</feature>
<feature type="compositionally biased region" description="Basic and acidic residues" evidence="13">
    <location>
        <begin position="1032"/>
        <end position="1061"/>
    </location>
</feature>
<dbReference type="GO" id="GO:0005681">
    <property type="term" value="C:spliceosomal complex"/>
    <property type="evidence" value="ECO:0007669"/>
    <property type="project" value="UniProtKB-KW"/>
</dbReference>
<dbReference type="FunFam" id="3.40.50.300:FF:000615">
    <property type="entry name" value="pre-mRNA-splicing factor ATP-dependent RNA helicase DEAH7"/>
    <property type="match status" value="1"/>
</dbReference>
<keyword evidence="17" id="KW-1185">Reference proteome</keyword>
<name>C1MSF5_MICPC</name>
<feature type="domain" description="Helicase C-terminal" evidence="15">
    <location>
        <begin position="583"/>
        <end position="769"/>
    </location>
</feature>
<dbReference type="InterPro" id="IPR027417">
    <property type="entry name" value="P-loop_NTPase"/>
</dbReference>
<dbReference type="STRING" id="564608.C1MSF5"/>
<dbReference type="PROSITE" id="PS00690">
    <property type="entry name" value="DEAH_ATP_HELICASE"/>
    <property type="match status" value="1"/>
</dbReference>
<keyword evidence="7" id="KW-0067">ATP-binding</keyword>
<evidence type="ECO:0000256" key="13">
    <source>
        <dbReference type="SAM" id="MobiDB-lite"/>
    </source>
</evidence>
<keyword evidence="6" id="KW-0347">Helicase</keyword>
<dbReference type="FunFam" id="1.20.120.1080:FF:000001">
    <property type="entry name" value="Pre-mRNA-splicing factor ATP-dependent RNA helicase"/>
    <property type="match status" value="1"/>
</dbReference>
<dbReference type="PROSITE" id="PS51192">
    <property type="entry name" value="HELICASE_ATP_BIND_1"/>
    <property type="match status" value="1"/>
</dbReference>
<dbReference type="CDD" id="cd18791">
    <property type="entry name" value="SF2_C_RHA"/>
    <property type="match status" value="1"/>
</dbReference>
<evidence type="ECO:0000313" key="16">
    <source>
        <dbReference type="EMBL" id="EEH57500.1"/>
    </source>
</evidence>
<reference evidence="16 17" key="1">
    <citation type="journal article" date="2009" name="Science">
        <title>Green evolution and dynamic adaptations revealed by genomes of the marine picoeukaryotes Micromonas.</title>
        <authorList>
            <person name="Worden A.Z."/>
            <person name="Lee J.H."/>
            <person name="Mock T."/>
            <person name="Rouze P."/>
            <person name="Simmons M.P."/>
            <person name="Aerts A.L."/>
            <person name="Allen A.E."/>
            <person name="Cuvelier M.L."/>
            <person name="Derelle E."/>
            <person name="Everett M.V."/>
            <person name="Foulon E."/>
            <person name="Grimwood J."/>
            <person name="Gundlach H."/>
            <person name="Henrissat B."/>
            <person name="Napoli C."/>
            <person name="McDonald S.M."/>
            <person name="Parker M.S."/>
            <person name="Rombauts S."/>
            <person name="Salamov A."/>
            <person name="Von Dassow P."/>
            <person name="Badger J.H."/>
            <person name="Coutinho P.M."/>
            <person name="Demir E."/>
            <person name="Dubchak I."/>
            <person name="Gentemann C."/>
            <person name="Eikrem W."/>
            <person name="Gready J.E."/>
            <person name="John U."/>
            <person name="Lanier W."/>
            <person name="Lindquist E.A."/>
            <person name="Lucas S."/>
            <person name="Mayer K.F."/>
            <person name="Moreau H."/>
            <person name="Not F."/>
            <person name="Otillar R."/>
            <person name="Panaud O."/>
            <person name="Pangilinan J."/>
            <person name="Paulsen I."/>
            <person name="Piegu B."/>
            <person name="Poliakov A."/>
            <person name="Robbens S."/>
            <person name="Schmutz J."/>
            <person name="Toulza E."/>
            <person name="Wyss T."/>
            <person name="Zelensky A."/>
            <person name="Zhou K."/>
            <person name="Armbrust E.V."/>
            <person name="Bhattacharya D."/>
            <person name="Goodenough U.W."/>
            <person name="Van de Peer Y."/>
            <person name="Grigoriev I.V."/>
        </authorList>
    </citation>
    <scope>NUCLEOTIDE SEQUENCE [LARGE SCALE GENOMIC DNA]</scope>
    <source>
        <strain evidence="16 17">CCMP1545</strain>
    </source>
</reference>
<dbReference type="Pfam" id="PF00271">
    <property type="entry name" value="Helicase_C"/>
    <property type="match status" value="1"/>
</dbReference>
<evidence type="ECO:0000259" key="15">
    <source>
        <dbReference type="PROSITE" id="PS51194"/>
    </source>
</evidence>
<dbReference type="FunFam" id="3.40.50.300:FF:000007">
    <property type="entry name" value="Pre-mRNA-splicing factor ATP-dependent RNA helicase"/>
    <property type="match status" value="1"/>
</dbReference>
<evidence type="ECO:0000313" key="17">
    <source>
        <dbReference type="Proteomes" id="UP000001876"/>
    </source>
</evidence>
<dbReference type="Pfam" id="PF07717">
    <property type="entry name" value="OB_NTP_bind"/>
    <property type="match status" value="1"/>
</dbReference>
<comment type="similarity">
    <text evidence="11">Belongs to the DEAD box helicase family. DEAH subfamily. PRP2 sub-subfamily.</text>
</comment>
<dbReference type="GO" id="GO:0008380">
    <property type="term" value="P:RNA splicing"/>
    <property type="evidence" value="ECO:0007669"/>
    <property type="project" value="UniProtKB-KW"/>
</dbReference>
<evidence type="ECO:0000256" key="10">
    <source>
        <dbReference type="ARBA" id="ARBA00047984"/>
    </source>
</evidence>
<dbReference type="OrthoDB" id="10253254at2759"/>
<dbReference type="GO" id="GO:0016787">
    <property type="term" value="F:hydrolase activity"/>
    <property type="evidence" value="ECO:0007669"/>
    <property type="project" value="UniProtKB-KW"/>
</dbReference>
<keyword evidence="8" id="KW-0508">mRNA splicing</keyword>
<dbReference type="SMART" id="SM00847">
    <property type="entry name" value="HA2"/>
    <property type="match status" value="1"/>
</dbReference>
<dbReference type="Proteomes" id="UP000001876">
    <property type="component" value="Unassembled WGS sequence"/>
</dbReference>
<proteinExistence type="inferred from homology"/>
<dbReference type="KEGG" id="mpp:MICPUCDRAFT_33717"/>
<evidence type="ECO:0000256" key="9">
    <source>
        <dbReference type="ARBA" id="ARBA00038040"/>
    </source>
</evidence>
<dbReference type="GO" id="GO:0005524">
    <property type="term" value="F:ATP binding"/>
    <property type="evidence" value="ECO:0007669"/>
    <property type="project" value="UniProtKB-KW"/>
</dbReference>
<feature type="compositionally biased region" description="Gly residues" evidence="13">
    <location>
        <begin position="56"/>
        <end position="65"/>
    </location>
</feature>
<evidence type="ECO:0000256" key="12">
    <source>
        <dbReference type="ARBA" id="ARBA00077342"/>
    </source>
</evidence>
<dbReference type="GO" id="GO:0003724">
    <property type="term" value="F:RNA helicase activity"/>
    <property type="evidence" value="ECO:0007669"/>
    <property type="project" value="UniProtKB-EC"/>
</dbReference>
<accession>C1MSF5</accession>
<organism evidence="17">
    <name type="scientific">Micromonas pusilla (strain CCMP1545)</name>
    <name type="common">Picoplanktonic green alga</name>
    <dbReference type="NCBI Taxonomy" id="564608"/>
    <lineage>
        <taxon>Eukaryota</taxon>
        <taxon>Viridiplantae</taxon>
        <taxon>Chlorophyta</taxon>
        <taxon>Mamiellophyceae</taxon>
        <taxon>Mamiellales</taxon>
        <taxon>Mamiellaceae</taxon>
        <taxon>Micromonas</taxon>
    </lineage>
</organism>
<dbReference type="EMBL" id="GG663739">
    <property type="protein sequence ID" value="EEH57500.1"/>
    <property type="molecule type" value="Genomic_DNA"/>
</dbReference>
<dbReference type="Pfam" id="PF04408">
    <property type="entry name" value="WHD_HA2"/>
    <property type="match status" value="1"/>
</dbReference>
<dbReference type="eggNOG" id="KOG0924">
    <property type="taxonomic scope" value="Eukaryota"/>
</dbReference>
<dbReference type="OMA" id="VDVMFHR"/>
<dbReference type="GO" id="GO:0006397">
    <property type="term" value="P:mRNA processing"/>
    <property type="evidence" value="ECO:0007669"/>
    <property type="project" value="UniProtKB-KW"/>
</dbReference>
<keyword evidence="3" id="KW-0747">Spliceosome</keyword>
<comment type="catalytic activity">
    <reaction evidence="10">
        <text>ATP + H2O = ADP + phosphate + H(+)</text>
        <dbReference type="Rhea" id="RHEA:13065"/>
        <dbReference type="ChEBI" id="CHEBI:15377"/>
        <dbReference type="ChEBI" id="CHEBI:15378"/>
        <dbReference type="ChEBI" id="CHEBI:30616"/>
        <dbReference type="ChEBI" id="CHEBI:43474"/>
        <dbReference type="ChEBI" id="CHEBI:456216"/>
        <dbReference type="EC" id="3.6.4.13"/>
    </reaction>
</comment>
<feature type="compositionally biased region" description="Basic and acidic residues" evidence="13">
    <location>
        <begin position="147"/>
        <end position="157"/>
    </location>
</feature>
<dbReference type="PROSITE" id="PS51194">
    <property type="entry name" value="HELICASE_CTER"/>
    <property type="match status" value="1"/>
</dbReference>
<evidence type="ECO:0000256" key="11">
    <source>
        <dbReference type="ARBA" id="ARBA00061257"/>
    </source>
</evidence>
<feature type="compositionally biased region" description="Low complexity" evidence="13">
    <location>
        <begin position="1062"/>
        <end position="1071"/>
    </location>
</feature>
<dbReference type="InterPro" id="IPR002464">
    <property type="entry name" value="DNA/RNA_helicase_DEAH_CS"/>
</dbReference>
<dbReference type="SMART" id="SM00487">
    <property type="entry name" value="DEXDc"/>
    <property type="match status" value="1"/>
</dbReference>
<evidence type="ECO:0000256" key="6">
    <source>
        <dbReference type="ARBA" id="ARBA00022806"/>
    </source>
</evidence>
<dbReference type="RefSeq" id="XP_003059045.1">
    <property type="nucleotide sequence ID" value="XM_003058999.1"/>
</dbReference>
<feature type="region of interest" description="Disordered" evidence="13">
    <location>
        <begin position="1"/>
        <end position="182"/>
    </location>
</feature>
<dbReference type="InterPro" id="IPR011545">
    <property type="entry name" value="DEAD/DEAH_box_helicase_dom"/>
</dbReference>
<dbReference type="InterPro" id="IPR011709">
    <property type="entry name" value="DEAD-box_helicase_OB_fold"/>
</dbReference>
<dbReference type="PANTHER" id="PTHR18934">
    <property type="entry name" value="ATP-DEPENDENT RNA HELICASE"/>
    <property type="match status" value="1"/>
</dbReference>
<feature type="region of interest" description="Disordered" evidence="13">
    <location>
        <begin position="1029"/>
        <end position="1134"/>
    </location>
</feature>
<evidence type="ECO:0000256" key="5">
    <source>
        <dbReference type="ARBA" id="ARBA00022801"/>
    </source>
</evidence>
<dbReference type="EC" id="3.6.4.13" evidence="1"/>
<dbReference type="Gene3D" id="1.20.120.1080">
    <property type="match status" value="1"/>
</dbReference>
<dbReference type="GO" id="GO:0003723">
    <property type="term" value="F:RNA binding"/>
    <property type="evidence" value="ECO:0007669"/>
    <property type="project" value="TreeGrafter"/>
</dbReference>
<protein>
    <recommendedName>
        <fullName evidence="1">RNA helicase</fullName>
        <ecNumber evidence="1">3.6.4.13</ecNumber>
    </recommendedName>
    <alternativeName>
        <fullName evidence="12">DEAH RNA helicase homolog PRP2</fullName>
    </alternativeName>
</protein>
<dbReference type="PANTHER" id="PTHR18934:SF91">
    <property type="entry name" value="PRE-MRNA-SPLICING FACTOR ATP-DEPENDENT RNA HELICASE PRP16"/>
    <property type="match status" value="1"/>
</dbReference>
<dbReference type="Pfam" id="PF21010">
    <property type="entry name" value="HA2_C"/>
    <property type="match status" value="1"/>
</dbReference>
<dbReference type="InterPro" id="IPR048333">
    <property type="entry name" value="HA2_WH"/>
</dbReference>
<dbReference type="Pfam" id="PF00270">
    <property type="entry name" value="DEAD"/>
    <property type="match status" value="1"/>
</dbReference>
<evidence type="ECO:0000256" key="8">
    <source>
        <dbReference type="ARBA" id="ARBA00023187"/>
    </source>
</evidence>
<evidence type="ECO:0000256" key="3">
    <source>
        <dbReference type="ARBA" id="ARBA00022728"/>
    </source>
</evidence>
<feature type="domain" description="Helicase ATP-binding" evidence="14">
    <location>
        <begin position="406"/>
        <end position="569"/>
    </location>
</feature>
<keyword evidence="5" id="KW-0378">Hydrolase</keyword>
<evidence type="ECO:0000256" key="1">
    <source>
        <dbReference type="ARBA" id="ARBA00012552"/>
    </source>
</evidence>
<dbReference type="InterPro" id="IPR001650">
    <property type="entry name" value="Helicase_C-like"/>
</dbReference>
<feature type="compositionally biased region" description="Gly residues" evidence="13">
    <location>
        <begin position="8"/>
        <end position="19"/>
    </location>
</feature>
<keyword evidence="4" id="KW-0547">Nucleotide-binding</keyword>
<dbReference type="AlphaFoldDB" id="C1MSF5"/>
<keyword evidence="2" id="KW-0507">mRNA processing</keyword>
<gene>
    <name evidence="16" type="ORF">MICPUCDRAFT_33717</name>
</gene>
<dbReference type="Gene3D" id="3.40.50.300">
    <property type="entry name" value="P-loop containing nucleotide triphosphate hydrolases"/>
    <property type="match status" value="2"/>
</dbReference>
<feature type="compositionally biased region" description="Polar residues" evidence="13">
    <location>
        <begin position="91"/>
        <end position="103"/>
    </location>
</feature>
<feature type="region of interest" description="Disordered" evidence="13">
    <location>
        <begin position="317"/>
        <end position="350"/>
    </location>
</feature>
<feature type="compositionally biased region" description="Gly residues" evidence="13">
    <location>
        <begin position="110"/>
        <end position="120"/>
    </location>
</feature>
<dbReference type="InterPro" id="IPR014001">
    <property type="entry name" value="Helicase_ATP-bd"/>
</dbReference>
<evidence type="ECO:0000256" key="4">
    <source>
        <dbReference type="ARBA" id="ARBA00022741"/>
    </source>
</evidence>
<feature type="compositionally biased region" description="Gly residues" evidence="13">
    <location>
        <begin position="1086"/>
        <end position="1109"/>
    </location>
</feature>
<evidence type="ECO:0000259" key="14">
    <source>
        <dbReference type="PROSITE" id="PS51192"/>
    </source>
</evidence>
<dbReference type="GeneID" id="9684109"/>